<keyword evidence="1" id="KW-0805">Transcription regulation</keyword>
<dbReference type="GO" id="GO:0003677">
    <property type="term" value="F:DNA binding"/>
    <property type="evidence" value="ECO:0007669"/>
    <property type="project" value="UniProtKB-UniRule"/>
</dbReference>
<comment type="caution">
    <text evidence="6">The sequence shown here is derived from an EMBL/GenBank/DDBJ whole genome shotgun (WGS) entry which is preliminary data.</text>
</comment>
<dbReference type="SUPFAM" id="SSF46689">
    <property type="entry name" value="Homeodomain-like"/>
    <property type="match status" value="1"/>
</dbReference>
<dbReference type="PROSITE" id="PS50977">
    <property type="entry name" value="HTH_TETR_2"/>
    <property type="match status" value="1"/>
</dbReference>
<dbReference type="InterPro" id="IPR009057">
    <property type="entry name" value="Homeodomain-like_sf"/>
</dbReference>
<evidence type="ECO:0000256" key="3">
    <source>
        <dbReference type="ARBA" id="ARBA00023163"/>
    </source>
</evidence>
<dbReference type="PATRIC" id="fig|45070.6.peg.331"/>
<gene>
    <name evidence="6" type="ORF">Lnau_0317</name>
</gene>
<feature type="DNA-binding region" description="H-T-H motif" evidence="4">
    <location>
        <begin position="30"/>
        <end position="49"/>
    </location>
</feature>
<dbReference type="InterPro" id="IPR001647">
    <property type="entry name" value="HTH_TetR"/>
</dbReference>
<feature type="domain" description="HTH tetR-type" evidence="5">
    <location>
        <begin position="7"/>
        <end position="67"/>
    </location>
</feature>
<dbReference type="STRING" id="45070.Lnau_0317"/>
<dbReference type="AlphaFoldDB" id="A0A0W0X3G1"/>
<evidence type="ECO:0000256" key="4">
    <source>
        <dbReference type="PROSITE-ProRule" id="PRU00335"/>
    </source>
</evidence>
<dbReference type="Gene3D" id="1.10.357.10">
    <property type="entry name" value="Tetracycline Repressor, domain 2"/>
    <property type="match status" value="1"/>
</dbReference>
<dbReference type="Pfam" id="PF00440">
    <property type="entry name" value="TetR_N"/>
    <property type="match status" value="1"/>
</dbReference>
<dbReference type="EMBL" id="LNYO01000003">
    <property type="protein sequence ID" value="KTD39118.1"/>
    <property type="molecule type" value="Genomic_DNA"/>
</dbReference>
<evidence type="ECO:0000313" key="7">
    <source>
        <dbReference type="Proteomes" id="UP000054725"/>
    </source>
</evidence>
<evidence type="ECO:0000256" key="2">
    <source>
        <dbReference type="ARBA" id="ARBA00023125"/>
    </source>
</evidence>
<evidence type="ECO:0000256" key="1">
    <source>
        <dbReference type="ARBA" id="ARBA00023015"/>
    </source>
</evidence>
<proteinExistence type="predicted"/>
<dbReference type="SUPFAM" id="SSF48498">
    <property type="entry name" value="Tetracyclin repressor-like, C-terminal domain"/>
    <property type="match status" value="1"/>
</dbReference>
<dbReference type="Proteomes" id="UP000054725">
    <property type="component" value="Unassembled WGS sequence"/>
</dbReference>
<reference evidence="6 7" key="1">
    <citation type="submission" date="2015-11" db="EMBL/GenBank/DDBJ databases">
        <title>Genomic analysis of 38 Legionella species identifies large and diverse effector repertoires.</title>
        <authorList>
            <person name="Burstein D."/>
            <person name="Amaro F."/>
            <person name="Zusman T."/>
            <person name="Lifshitz Z."/>
            <person name="Cohen O."/>
            <person name="Gilbert J.A."/>
            <person name="Pupko T."/>
            <person name="Shuman H.A."/>
            <person name="Segal G."/>
        </authorList>
    </citation>
    <scope>NUCLEOTIDE SEQUENCE [LARGE SCALE GENOMIC DNA]</scope>
    <source>
        <strain evidence="6 7">ATCC 49506</strain>
    </source>
</reference>
<dbReference type="PRINTS" id="PR00455">
    <property type="entry name" value="HTHTETR"/>
</dbReference>
<keyword evidence="2 4" id="KW-0238">DNA-binding</keyword>
<accession>A0A0W0X3G1</accession>
<name>A0A0W0X3G1_9GAMM</name>
<protein>
    <submittedName>
        <fullName evidence="6">TetR family transcriptional regulator</fullName>
    </submittedName>
</protein>
<dbReference type="PANTHER" id="PTHR47506">
    <property type="entry name" value="TRANSCRIPTIONAL REGULATORY PROTEIN"/>
    <property type="match status" value="1"/>
</dbReference>
<dbReference type="PANTHER" id="PTHR47506:SF1">
    <property type="entry name" value="HTH-TYPE TRANSCRIPTIONAL REGULATOR YJDC"/>
    <property type="match status" value="1"/>
</dbReference>
<evidence type="ECO:0000313" key="6">
    <source>
        <dbReference type="EMBL" id="KTD39118.1"/>
    </source>
</evidence>
<keyword evidence="3" id="KW-0804">Transcription</keyword>
<dbReference type="RefSeq" id="WP_065240226.1">
    <property type="nucleotide sequence ID" value="NZ_CAAAIF010000019.1"/>
</dbReference>
<sequence length="194" mass="22282">MPVMKPTTMQEKILNTAESLIQTMGYNAFSYKDVALVVGIKTSSIHYYYPTKEDLAVAVIEWQLERLTFSLNELKVNPSLTLQQKLLRLVELVLSVTLNNDMKMCLGGMLASDVVSLPEKLKIKVRLFFSSLEKWLSEVLLEENSKIETLRLPFSIENLSRYLLVQLEGGLLLSRLYDDFSYIETVKQFIKTTF</sequence>
<evidence type="ECO:0000259" key="5">
    <source>
        <dbReference type="PROSITE" id="PS50977"/>
    </source>
</evidence>
<dbReference type="InterPro" id="IPR036271">
    <property type="entry name" value="Tet_transcr_reg_TetR-rel_C_sf"/>
</dbReference>
<keyword evidence="7" id="KW-1185">Reference proteome</keyword>
<organism evidence="6 7">
    <name type="scientific">Legionella nautarum</name>
    <dbReference type="NCBI Taxonomy" id="45070"/>
    <lineage>
        <taxon>Bacteria</taxon>
        <taxon>Pseudomonadati</taxon>
        <taxon>Pseudomonadota</taxon>
        <taxon>Gammaproteobacteria</taxon>
        <taxon>Legionellales</taxon>
        <taxon>Legionellaceae</taxon>
        <taxon>Legionella</taxon>
    </lineage>
</organism>